<gene>
    <name evidence="3" type="ORF">P167DRAFT_609012</name>
</gene>
<dbReference type="Pfam" id="PF24476">
    <property type="entry name" value="DUF7580"/>
    <property type="match status" value="1"/>
</dbReference>
<organism evidence="3 4">
    <name type="scientific">Morchella conica CCBAS932</name>
    <dbReference type="NCBI Taxonomy" id="1392247"/>
    <lineage>
        <taxon>Eukaryota</taxon>
        <taxon>Fungi</taxon>
        <taxon>Dikarya</taxon>
        <taxon>Ascomycota</taxon>
        <taxon>Pezizomycotina</taxon>
        <taxon>Pezizomycetes</taxon>
        <taxon>Pezizales</taxon>
        <taxon>Morchellaceae</taxon>
        <taxon>Morchella</taxon>
    </lineage>
</organism>
<dbReference type="PROSITE" id="PS50011">
    <property type="entry name" value="PROTEIN_KINASE_DOM"/>
    <property type="match status" value="1"/>
</dbReference>
<dbReference type="OrthoDB" id="1911848at2759"/>
<dbReference type="InterPro" id="IPR038305">
    <property type="entry name" value="HeLo_sf"/>
</dbReference>
<dbReference type="Gene3D" id="1.10.510.10">
    <property type="entry name" value="Transferase(Phosphotransferase) domain 1"/>
    <property type="match status" value="1"/>
</dbReference>
<sequence>METAGFVFGVLPVAASLFKSTLSLYTYYSECQELGKTSSEQQVLLRIEQFRYQSWGNIVGLDADDLITNSQSYPDINLPLTVDILSSISQLLLDASKLEKKYRSTTTRNSNAGLGANPNTPAPFESAVESGRENLATLAQDIKSCLSLKSSIKFAIWDRTKLDTLIRQLKAFNDGLENVTAPHSRNQLYAKLITQALDLNANGQQQQLQSLSALISATETTYPTLAEMAKRRAAYLELQDRQLKQRNNRRKNPSAEDPHLKLDHTKMDLIKTPVSPGRFLGRYCGTPVIVEWKTLSVDGGLSENESLCRIRDLAKFLSKKNDGKKEDLTHLLESIGYFRWPGETDRVALVYENPRTSVDTLKGLLKNPDYEQFNLGARFRLARSLAECVFFLHLTGWLHKGLYSDNVVICGDGSTGQSSTETKALQLYVSGFSAARLDGQGEKSEKIELEAHIDLYHHPKYQGPMKDRIEYTRQYDIYSLGLLLLELGTWQTIDESGGFKQKKHDPTRFLGRLLNGPVEGLSFTMGHTYKRAVIWCLRGQFETHEHDFSGLKDDEKSMLFWKKVVLELTKSSIEE</sequence>
<dbReference type="SUPFAM" id="SSF56112">
    <property type="entry name" value="Protein kinase-like (PK-like)"/>
    <property type="match status" value="1"/>
</dbReference>
<evidence type="ECO:0000256" key="1">
    <source>
        <dbReference type="SAM" id="MobiDB-lite"/>
    </source>
</evidence>
<dbReference type="InterPro" id="IPR029498">
    <property type="entry name" value="HeLo_dom"/>
</dbReference>
<evidence type="ECO:0000313" key="4">
    <source>
        <dbReference type="Proteomes" id="UP000277580"/>
    </source>
</evidence>
<name>A0A3N4KC61_9PEZI</name>
<dbReference type="Proteomes" id="UP000277580">
    <property type="component" value="Unassembled WGS sequence"/>
</dbReference>
<dbReference type="Pfam" id="PF14479">
    <property type="entry name" value="HeLo"/>
    <property type="match status" value="1"/>
</dbReference>
<dbReference type="InterPro" id="IPR011009">
    <property type="entry name" value="Kinase-like_dom_sf"/>
</dbReference>
<feature type="domain" description="Protein kinase" evidence="2">
    <location>
        <begin position="268"/>
        <end position="575"/>
    </location>
</feature>
<reference evidence="3 4" key="1">
    <citation type="journal article" date="2018" name="Nat. Ecol. Evol.">
        <title>Pezizomycetes genomes reveal the molecular basis of ectomycorrhizal truffle lifestyle.</title>
        <authorList>
            <person name="Murat C."/>
            <person name="Payen T."/>
            <person name="Noel B."/>
            <person name="Kuo A."/>
            <person name="Morin E."/>
            <person name="Chen J."/>
            <person name="Kohler A."/>
            <person name="Krizsan K."/>
            <person name="Balestrini R."/>
            <person name="Da Silva C."/>
            <person name="Montanini B."/>
            <person name="Hainaut M."/>
            <person name="Levati E."/>
            <person name="Barry K.W."/>
            <person name="Belfiori B."/>
            <person name="Cichocki N."/>
            <person name="Clum A."/>
            <person name="Dockter R.B."/>
            <person name="Fauchery L."/>
            <person name="Guy J."/>
            <person name="Iotti M."/>
            <person name="Le Tacon F."/>
            <person name="Lindquist E.A."/>
            <person name="Lipzen A."/>
            <person name="Malagnac F."/>
            <person name="Mello A."/>
            <person name="Molinier V."/>
            <person name="Miyauchi S."/>
            <person name="Poulain J."/>
            <person name="Riccioni C."/>
            <person name="Rubini A."/>
            <person name="Sitrit Y."/>
            <person name="Splivallo R."/>
            <person name="Traeger S."/>
            <person name="Wang M."/>
            <person name="Zifcakova L."/>
            <person name="Wipf D."/>
            <person name="Zambonelli A."/>
            <person name="Paolocci F."/>
            <person name="Nowrousian M."/>
            <person name="Ottonello S."/>
            <person name="Baldrian P."/>
            <person name="Spatafora J.W."/>
            <person name="Henrissat B."/>
            <person name="Nagy L.G."/>
            <person name="Aury J.M."/>
            <person name="Wincker P."/>
            <person name="Grigoriev I.V."/>
            <person name="Bonfante P."/>
            <person name="Martin F.M."/>
        </authorList>
    </citation>
    <scope>NUCLEOTIDE SEQUENCE [LARGE SCALE GENOMIC DNA]</scope>
    <source>
        <strain evidence="3 4">CCBAS932</strain>
    </source>
</reference>
<accession>A0A3N4KC61</accession>
<dbReference type="PANTHER" id="PTHR37542:SF3">
    <property type="entry name" value="PRION-INHIBITION AND PROPAGATION HELO DOMAIN-CONTAINING PROTEIN"/>
    <property type="match status" value="1"/>
</dbReference>
<feature type="region of interest" description="Disordered" evidence="1">
    <location>
        <begin position="104"/>
        <end position="126"/>
    </location>
</feature>
<dbReference type="GO" id="GO:0004672">
    <property type="term" value="F:protein kinase activity"/>
    <property type="evidence" value="ECO:0007669"/>
    <property type="project" value="InterPro"/>
</dbReference>
<dbReference type="PANTHER" id="PTHR37542">
    <property type="entry name" value="HELO DOMAIN-CONTAINING PROTEIN-RELATED"/>
    <property type="match status" value="1"/>
</dbReference>
<dbReference type="Gene3D" id="1.20.120.1020">
    <property type="entry name" value="Prion-inhibition and propagation, HeLo domain"/>
    <property type="match status" value="1"/>
</dbReference>
<dbReference type="InterPro" id="IPR056002">
    <property type="entry name" value="DUF7580"/>
</dbReference>
<dbReference type="GO" id="GO:0005524">
    <property type="term" value="F:ATP binding"/>
    <property type="evidence" value="ECO:0007669"/>
    <property type="project" value="InterPro"/>
</dbReference>
<dbReference type="InterPro" id="IPR000719">
    <property type="entry name" value="Prot_kinase_dom"/>
</dbReference>
<keyword evidence="4" id="KW-1185">Reference proteome</keyword>
<proteinExistence type="predicted"/>
<dbReference type="EMBL" id="ML119169">
    <property type="protein sequence ID" value="RPB08087.1"/>
    <property type="molecule type" value="Genomic_DNA"/>
</dbReference>
<dbReference type="AlphaFoldDB" id="A0A3N4KC61"/>
<dbReference type="InParanoid" id="A0A3N4KC61"/>
<evidence type="ECO:0000259" key="2">
    <source>
        <dbReference type="PROSITE" id="PS50011"/>
    </source>
</evidence>
<evidence type="ECO:0000313" key="3">
    <source>
        <dbReference type="EMBL" id="RPB08087.1"/>
    </source>
</evidence>
<protein>
    <recommendedName>
        <fullName evidence="2">Protein kinase domain-containing protein</fullName>
    </recommendedName>
</protein>